<gene>
    <name evidence="1" type="ORF">H1D24_39125</name>
</gene>
<proteinExistence type="predicted"/>
<dbReference type="EMBL" id="JACEHE010000050">
    <property type="protein sequence ID" value="MBA2951610.1"/>
    <property type="molecule type" value="Genomic_DNA"/>
</dbReference>
<evidence type="ECO:0000313" key="2">
    <source>
        <dbReference type="Proteomes" id="UP000545761"/>
    </source>
</evidence>
<evidence type="ECO:0000313" key="1">
    <source>
        <dbReference type="EMBL" id="MBA2951610.1"/>
    </source>
</evidence>
<reference evidence="1 2" key="1">
    <citation type="submission" date="2020-07" db="EMBL/GenBank/DDBJ databases">
        <title>Streptomyces isolated from Indian soil.</title>
        <authorList>
            <person name="Mandal S."/>
            <person name="Maiti P.K."/>
        </authorList>
    </citation>
    <scope>NUCLEOTIDE SEQUENCE [LARGE SCALE GENOMIC DNA]</scope>
    <source>
        <strain evidence="1 2">PSKA28</strain>
    </source>
</reference>
<dbReference type="AlphaFoldDB" id="A0A7W0DUT2"/>
<organism evidence="1 2">
    <name type="scientific">Streptomyces himalayensis subsp. himalayensis</name>
    <dbReference type="NCBI Taxonomy" id="2756131"/>
    <lineage>
        <taxon>Bacteria</taxon>
        <taxon>Bacillati</taxon>
        <taxon>Actinomycetota</taxon>
        <taxon>Actinomycetes</taxon>
        <taxon>Kitasatosporales</taxon>
        <taxon>Streptomycetaceae</taxon>
        <taxon>Streptomyces</taxon>
        <taxon>Streptomyces himalayensis</taxon>
    </lineage>
</organism>
<sequence>MSRYLEEAAALLRRAAEINEQKNGSMPFNRMAGQERIAREFATLGAIDKGLLPAEIVQDVLRALTDRQTA</sequence>
<protein>
    <submittedName>
        <fullName evidence="1">Uncharacterized protein</fullName>
    </submittedName>
</protein>
<comment type="caution">
    <text evidence="1">The sequence shown here is derived from an EMBL/GenBank/DDBJ whole genome shotgun (WGS) entry which is preliminary data.</text>
</comment>
<name>A0A7W0DUT2_9ACTN</name>
<dbReference type="Proteomes" id="UP000545761">
    <property type="component" value="Unassembled WGS sequence"/>
</dbReference>
<dbReference type="RefSeq" id="WP_181662523.1">
    <property type="nucleotide sequence ID" value="NZ_JACEHE010000050.1"/>
</dbReference>
<accession>A0A7W0DUT2</accession>